<dbReference type="GO" id="GO:0047184">
    <property type="term" value="F:1-acylglycerophosphocholine O-acyltransferase activity"/>
    <property type="evidence" value="ECO:0007669"/>
    <property type="project" value="TreeGrafter"/>
</dbReference>
<accession>A0A834AWR5</accession>
<name>A0A834AWR5_9CHIR</name>
<evidence type="ECO:0000313" key="8">
    <source>
        <dbReference type="EMBL" id="KAF6119940.1"/>
    </source>
</evidence>
<dbReference type="PANTHER" id="PTHR13906">
    <property type="entry name" value="PORCUPINE"/>
    <property type="match status" value="1"/>
</dbReference>
<dbReference type="PANTHER" id="PTHR13906:SF14">
    <property type="entry name" value="LYSOPHOSPHOLIPID ACYLTRANSFERASE 5"/>
    <property type="match status" value="1"/>
</dbReference>
<dbReference type="EMBL" id="JABVXQ010000003">
    <property type="protein sequence ID" value="KAF6119940.1"/>
    <property type="molecule type" value="Genomic_DNA"/>
</dbReference>
<comment type="pathway">
    <text evidence="6">Phospholipid metabolism.</text>
</comment>
<dbReference type="GO" id="GO:0005783">
    <property type="term" value="C:endoplasmic reticulum"/>
    <property type="evidence" value="ECO:0007669"/>
    <property type="project" value="UniProtKB-SubCell"/>
</dbReference>
<comment type="pathway">
    <text evidence="2">Lipid metabolism; phospholipid metabolism.</text>
</comment>
<sequence>MVSAAEGDVRTGAELASMLQWRFSDRASTSGRSPRASQNRDSHAIHLVHTFTDLAIASSNFGNQLYHSLPCTILQFLILRRMGGTVTAVLTTFGFPAACLLAGYYYPATGNNNIKSTMPPCVLTLKLIALAVDYFDGRENQNSLSSE</sequence>
<dbReference type="InterPro" id="IPR049941">
    <property type="entry name" value="LPLAT_7/PORCN-like"/>
</dbReference>
<evidence type="ECO:0000256" key="6">
    <source>
        <dbReference type="ARBA" id="ARBA00025707"/>
    </source>
</evidence>
<keyword evidence="7" id="KW-0812">Transmembrane</keyword>
<evidence type="ECO:0000256" key="7">
    <source>
        <dbReference type="SAM" id="Phobius"/>
    </source>
</evidence>
<dbReference type="GO" id="GO:0071617">
    <property type="term" value="F:lysophospholipid acyltransferase activity"/>
    <property type="evidence" value="ECO:0007669"/>
    <property type="project" value="TreeGrafter"/>
</dbReference>
<reference evidence="8 9" key="1">
    <citation type="journal article" date="2020" name="Nature">
        <title>Six reference-quality genomes reveal evolution of bat adaptations.</title>
        <authorList>
            <person name="Jebb D."/>
            <person name="Huang Z."/>
            <person name="Pippel M."/>
            <person name="Hughes G.M."/>
            <person name="Lavrichenko K."/>
            <person name="Devanna P."/>
            <person name="Winkler S."/>
            <person name="Jermiin L.S."/>
            <person name="Skirmuntt E.C."/>
            <person name="Katzourakis A."/>
            <person name="Burkitt-Gray L."/>
            <person name="Ray D.A."/>
            <person name="Sullivan K.A.M."/>
            <person name="Roscito J.G."/>
            <person name="Kirilenko B.M."/>
            <person name="Davalos L.M."/>
            <person name="Corthals A.P."/>
            <person name="Power M.L."/>
            <person name="Jones G."/>
            <person name="Ransome R.D."/>
            <person name="Dechmann D.K.N."/>
            <person name="Locatelli A.G."/>
            <person name="Puechmaille S.J."/>
            <person name="Fedrigo O."/>
            <person name="Jarvis E.D."/>
            <person name="Hiller M."/>
            <person name="Vernes S.C."/>
            <person name="Myers E.W."/>
            <person name="Teeling E.C."/>
        </authorList>
    </citation>
    <scope>NUCLEOTIDE SEQUENCE [LARGE SCALE GENOMIC DNA]</scope>
    <source>
        <strain evidence="8">Bat1K_MPI-CBG_1</strain>
    </source>
</reference>
<evidence type="ECO:0000256" key="1">
    <source>
        <dbReference type="ARBA" id="ARBA00004240"/>
    </source>
</evidence>
<keyword evidence="5" id="KW-0443">Lipid metabolism</keyword>
<dbReference type="AlphaFoldDB" id="A0A834AWR5"/>
<dbReference type="GO" id="GO:0030258">
    <property type="term" value="P:lipid modification"/>
    <property type="evidence" value="ECO:0007669"/>
    <property type="project" value="TreeGrafter"/>
</dbReference>
<evidence type="ECO:0000256" key="3">
    <source>
        <dbReference type="ARBA" id="ARBA00010323"/>
    </source>
</evidence>
<keyword evidence="7" id="KW-1133">Transmembrane helix</keyword>
<dbReference type="GO" id="GO:0016020">
    <property type="term" value="C:membrane"/>
    <property type="evidence" value="ECO:0007669"/>
    <property type="project" value="TreeGrafter"/>
</dbReference>
<dbReference type="Proteomes" id="UP000664940">
    <property type="component" value="Unassembled WGS sequence"/>
</dbReference>
<evidence type="ECO:0000313" key="9">
    <source>
        <dbReference type="Proteomes" id="UP000664940"/>
    </source>
</evidence>
<comment type="similarity">
    <text evidence="3">Belongs to the membrane-bound acyltransferase family.</text>
</comment>
<organism evidence="8 9">
    <name type="scientific">Phyllostomus discolor</name>
    <name type="common">pale spear-nosed bat</name>
    <dbReference type="NCBI Taxonomy" id="89673"/>
    <lineage>
        <taxon>Eukaryota</taxon>
        <taxon>Metazoa</taxon>
        <taxon>Chordata</taxon>
        <taxon>Craniata</taxon>
        <taxon>Vertebrata</taxon>
        <taxon>Euteleostomi</taxon>
        <taxon>Mammalia</taxon>
        <taxon>Eutheria</taxon>
        <taxon>Laurasiatheria</taxon>
        <taxon>Chiroptera</taxon>
        <taxon>Yangochiroptera</taxon>
        <taxon>Phyllostomidae</taxon>
        <taxon>Phyllostominae</taxon>
        <taxon>Phyllostomus</taxon>
    </lineage>
</organism>
<evidence type="ECO:0000256" key="5">
    <source>
        <dbReference type="ARBA" id="ARBA00023098"/>
    </source>
</evidence>
<protein>
    <submittedName>
        <fullName evidence="8">Uncharacterized protein</fullName>
    </submittedName>
</protein>
<evidence type="ECO:0000256" key="4">
    <source>
        <dbReference type="ARBA" id="ARBA00022824"/>
    </source>
</evidence>
<comment type="subcellular location">
    <subcellularLocation>
        <location evidence="1">Endoplasmic reticulum</location>
    </subcellularLocation>
</comment>
<gene>
    <name evidence="8" type="ORF">HJG60_010307</name>
</gene>
<dbReference type="GO" id="GO:0006656">
    <property type="term" value="P:phosphatidylcholine biosynthetic process"/>
    <property type="evidence" value="ECO:0007669"/>
    <property type="project" value="TreeGrafter"/>
</dbReference>
<keyword evidence="4" id="KW-0256">Endoplasmic reticulum</keyword>
<evidence type="ECO:0000256" key="2">
    <source>
        <dbReference type="ARBA" id="ARBA00005074"/>
    </source>
</evidence>
<comment type="caution">
    <text evidence="8">The sequence shown here is derived from an EMBL/GenBank/DDBJ whole genome shotgun (WGS) entry which is preliminary data.</text>
</comment>
<proteinExistence type="inferred from homology"/>
<keyword evidence="7" id="KW-0472">Membrane</keyword>
<feature type="transmembrane region" description="Helical" evidence="7">
    <location>
        <begin position="85"/>
        <end position="105"/>
    </location>
</feature>